<feature type="transmembrane region" description="Helical" evidence="1">
    <location>
        <begin position="366"/>
        <end position="384"/>
    </location>
</feature>
<feature type="transmembrane region" description="Helical" evidence="1">
    <location>
        <begin position="396"/>
        <end position="418"/>
    </location>
</feature>
<feature type="transmembrane region" description="Helical" evidence="1">
    <location>
        <begin position="112"/>
        <end position="145"/>
    </location>
</feature>
<feature type="domain" description="DUF418" evidence="2">
    <location>
        <begin position="272"/>
        <end position="434"/>
    </location>
</feature>
<organism evidence="3 4">
    <name type="scientific">Lacibacter sediminis</name>
    <dbReference type="NCBI Taxonomy" id="2760713"/>
    <lineage>
        <taxon>Bacteria</taxon>
        <taxon>Pseudomonadati</taxon>
        <taxon>Bacteroidota</taxon>
        <taxon>Chitinophagia</taxon>
        <taxon>Chitinophagales</taxon>
        <taxon>Chitinophagaceae</taxon>
        <taxon>Lacibacter</taxon>
    </lineage>
</organism>
<dbReference type="InterPro" id="IPR007349">
    <property type="entry name" value="DUF418"/>
</dbReference>
<keyword evidence="1" id="KW-0472">Membrane</keyword>
<name>A0A7G5XCG8_9BACT</name>
<evidence type="ECO:0000256" key="1">
    <source>
        <dbReference type="SAM" id="Phobius"/>
    </source>
</evidence>
<protein>
    <submittedName>
        <fullName evidence="3">DUF418 domain-containing protein</fullName>
    </submittedName>
</protein>
<accession>A0A7G5XCG8</accession>
<feature type="transmembrane region" description="Helical" evidence="1">
    <location>
        <begin position="24"/>
        <end position="43"/>
    </location>
</feature>
<dbReference type="PANTHER" id="PTHR30590:SF2">
    <property type="entry name" value="INNER MEMBRANE PROTEIN"/>
    <property type="match status" value="1"/>
</dbReference>
<keyword evidence="1" id="KW-1133">Transmembrane helix</keyword>
<sequence>MQTYSTDNHLKPVQQAERIKTVDMIRGFALLGILLMNIPGFGINWDAWHRIMTGPENTKDYYTFAAIATFFEGTMRGLFSMLFGAGMILFTLNKKDTATGPTVTEYYYRRLLWLVLFGVFNAFVLLWFGDILFYYGMCGMMLYAFRNTNPKWLLVLGFVCMGVTMLKQQLNWNETTEKRKAYNEAIAVSKTGKQLSAEQQAAKDEWLEMEKRRKPDTTITNRNLRTMQSGYITIYQYWIPKNADGETWGLYHQWFWDGLTMMFIGMALFGWGFFSNKLSTSTYGMWLLVGYGIGIPISWFVFRGSLEDARNIGLYADRYYVNHTLLYDVRRILLSLGHASLLMVIFRSNIVPWLMRALANVGQLAFTNYLMQSIICTWFFYGYGFGWYNKLAFYELYYVVFAVWIFQLIFSSIWLKYFRFGPFEWLWRSLTYWQMQPMKR</sequence>
<dbReference type="Proteomes" id="UP000515344">
    <property type="component" value="Chromosome"/>
</dbReference>
<dbReference type="RefSeq" id="WP_182801436.1">
    <property type="nucleotide sequence ID" value="NZ_CP060007.1"/>
</dbReference>
<dbReference type="InterPro" id="IPR052529">
    <property type="entry name" value="Bact_Transport_Assoc"/>
</dbReference>
<dbReference type="EMBL" id="CP060007">
    <property type="protein sequence ID" value="QNA43171.1"/>
    <property type="molecule type" value="Genomic_DNA"/>
</dbReference>
<evidence type="ECO:0000313" key="3">
    <source>
        <dbReference type="EMBL" id="QNA43171.1"/>
    </source>
</evidence>
<dbReference type="Pfam" id="PF04235">
    <property type="entry name" value="DUF418"/>
    <property type="match status" value="1"/>
</dbReference>
<dbReference type="AlphaFoldDB" id="A0A7G5XCG8"/>
<dbReference type="PANTHER" id="PTHR30590">
    <property type="entry name" value="INNER MEMBRANE PROTEIN"/>
    <property type="match status" value="1"/>
</dbReference>
<keyword evidence="1" id="KW-0812">Transmembrane</keyword>
<dbReference type="KEGG" id="lacs:H4075_13905"/>
<feature type="transmembrane region" description="Helical" evidence="1">
    <location>
        <begin position="254"/>
        <end position="274"/>
    </location>
</feature>
<reference evidence="4" key="1">
    <citation type="submission" date="2020-08" db="EMBL/GenBank/DDBJ databases">
        <title>Lacibacter sp. S13-6-6 genome sequencing.</title>
        <authorList>
            <person name="Jin L."/>
        </authorList>
    </citation>
    <scope>NUCLEOTIDE SEQUENCE [LARGE SCALE GENOMIC DNA]</scope>
    <source>
        <strain evidence="4">S13-6-6</strain>
    </source>
</reference>
<feature type="transmembrane region" description="Helical" evidence="1">
    <location>
        <begin position="64"/>
        <end position="92"/>
    </location>
</feature>
<gene>
    <name evidence="3" type="ORF">H4075_13905</name>
</gene>
<feature type="transmembrane region" description="Helical" evidence="1">
    <location>
        <begin position="332"/>
        <end position="354"/>
    </location>
</feature>
<evidence type="ECO:0000313" key="4">
    <source>
        <dbReference type="Proteomes" id="UP000515344"/>
    </source>
</evidence>
<evidence type="ECO:0000259" key="2">
    <source>
        <dbReference type="Pfam" id="PF04235"/>
    </source>
</evidence>
<proteinExistence type="predicted"/>
<keyword evidence="4" id="KW-1185">Reference proteome</keyword>
<feature type="transmembrane region" description="Helical" evidence="1">
    <location>
        <begin position="283"/>
        <end position="302"/>
    </location>
</feature>